<dbReference type="Proteomes" id="UP000321175">
    <property type="component" value="Unassembled WGS sequence"/>
</dbReference>
<dbReference type="EMBL" id="NGMS01000001">
    <property type="protein sequence ID" value="OTP26302.1"/>
    <property type="molecule type" value="Genomic_DNA"/>
</dbReference>
<keyword evidence="7" id="KW-0479">Metal-binding</keyword>
<feature type="binding site" evidence="7">
    <location>
        <position position="191"/>
    </location>
    <ligand>
        <name>Zn(2+)</name>
        <dbReference type="ChEBI" id="CHEBI:29105"/>
    </ligand>
</feature>
<evidence type="ECO:0000256" key="1">
    <source>
        <dbReference type="ARBA" id="ARBA00004651"/>
    </source>
</evidence>
<reference evidence="11 22" key="7">
    <citation type="submission" date="2020-04" db="EMBL/GenBank/DDBJ databases">
        <authorList>
            <person name="Abaymova A."/>
            <person name="Teymurazov M."/>
            <person name="Tazyna O."/>
            <person name="Chatushin Y."/>
            <person name="Svetoch E."/>
            <person name="Pereligyn V."/>
            <person name="Pohylenko V."/>
            <person name="Platonov M."/>
            <person name="Kartsev N."/>
            <person name="Skryabin Y."/>
            <person name="Sizova A."/>
            <person name="Solomentsev V."/>
            <person name="Kislichkina A."/>
            <person name="Bogun A."/>
        </authorList>
    </citation>
    <scope>NUCLEOTIDE SEQUENCE [LARGE SCALE GENOMIC DNA]</scope>
    <source>
        <strain evidence="11">SCPM-O-B-8398</strain>
        <strain evidence="22">SCPM-O-B-8398 (E28)</strain>
    </source>
</reference>
<evidence type="ECO:0000313" key="21">
    <source>
        <dbReference type="Proteomes" id="UP000509460"/>
    </source>
</evidence>
<dbReference type="Proteomes" id="UP000509460">
    <property type="component" value="Chromosome"/>
</dbReference>
<dbReference type="NCBIfam" id="TIGR01065">
    <property type="entry name" value="hlyIII"/>
    <property type="match status" value="1"/>
</dbReference>
<reference evidence="15 19" key="4">
    <citation type="submission" date="2018-03" db="EMBL/GenBank/DDBJ databases">
        <title>Draft genome sequences of four Enterococcus mundtii strains isolated from beef slaughterhouses in Kenya.</title>
        <authorList>
            <person name="Wambui J."/>
            <person name="Stevens M."/>
            <person name="Njage P."/>
            <person name="Stephan R."/>
            <person name="Tasara T."/>
        </authorList>
    </citation>
    <scope>NUCLEOTIDE SEQUENCE [LARGE SCALE GENOMIC DNA]</scope>
    <source>
        <strain evidence="15 19">H18-EM</strain>
    </source>
</reference>
<dbReference type="PANTHER" id="PTHR20855:SF3">
    <property type="entry name" value="LD03007P"/>
    <property type="match status" value="1"/>
</dbReference>
<dbReference type="GO" id="GO:0005886">
    <property type="term" value="C:plasma membrane"/>
    <property type="evidence" value="ECO:0007669"/>
    <property type="project" value="UniProtKB-SubCell"/>
</dbReference>
<dbReference type="GO" id="GO:0046872">
    <property type="term" value="F:metal ion binding"/>
    <property type="evidence" value="ECO:0007669"/>
    <property type="project" value="UniProtKB-KW"/>
</dbReference>
<feature type="binding site" evidence="7">
    <location>
        <position position="195"/>
    </location>
    <ligand>
        <name>Zn(2+)</name>
        <dbReference type="ChEBI" id="CHEBI:29105"/>
    </ligand>
</feature>
<sequence>MEIEFSRKYQIVNEVLNAVTHGIAALLSLLCFNLLMDRAHTTLDYVAFAIYGSSLFLLFFSSTLFHSLIFTKAKKVFQVFDHCSIYLLIAGTYTPFCLLVVQGTTGLVLLSVIWATAVIGIIYKCLTLTKTNKVSKVSTIIYNVMGWAIIVVLPKLYQNIDLTGLLLLVGGGIAYSVGSLFYSMKSRRFTHVIWHLFVMLGAALMFLAIYVSN</sequence>
<evidence type="ECO:0000313" key="17">
    <source>
        <dbReference type="Proteomes" id="UP000195024"/>
    </source>
</evidence>
<dbReference type="GeneID" id="60998270"/>
<evidence type="ECO:0000313" key="18">
    <source>
        <dbReference type="Proteomes" id="UP000237934"/>
    </source>
</evidence>
<evidence type="ECO:0000256" key="7">
    <source>
        <dbReference type="PIRSR" id="PIRSR604254-1"/>
    </source>
</evidence>
<organism evidence="13 17">
    <name type="scientific">Enterococcus mundtii</name>
    <dbReference type="NCBI Taxonomy" id="53346"/>
    <lineage>
        <taxon>Bacteria</taxon>
        <taxon>Bacillati</taxon>
        <taxon>Bacillota</taxon>
        <taxon>Bacilli</taxon>
        <taxon>Lactobacillales</taxon>
        <taxon>Enterococcaceae</taxon>
        <taxon>Enterococcus</taxon>
    </lineage>
</organism>
<keyword evidence="7" id="KW-0862">Zinc</keyword>
<dbReference type="Pfam" id="PF03006">
    <property type="entry name" value="HlyIII"/>
    <property type="match status" value="1"/>
</dbReference>
<feature type="binding site" evidence="7">
    <location>
        <position position="66"/>
    </location>
    <ligand>
        <name>Zn(2+)</name>
        <dbReference type="ChEBI" id="CHEBI:29105"/>
    </ligand>
</feature>
<dbReference type="Proteomes" id="UP000244022">
    <property type="component" value="Unassembled WGS sequence"/>
</dbReference>
<feature type="transmembrane region" description="Helical" evidence="8">
    <location>
        <begin position="163"/>
        <end position="182"/>
    </location>
</feature>
<evidence type="ECO:0000256" key="5">
    <source>
        <dbReference type="ARBA" id="ARBA00022989"/>
    </source>
</evidence>
<evidence type="ECO:0000313" key="19">
    <source>
        <dbReference type="Proteomes" id="UP000244022"/>
    </source>
</evidence>
<dbReference type="EMBL" id="PYGR01000028">
    <property type="protein sequence ID" value="PTO35336.1"/>
    <property type="molecule type" value="Genomic_DNA"/>
</dbReference>
<evidence type="ECO:0000313" key="16">
    <source>
        <dbReference type="Proteomes" id="UP000189299"/>
    </source>
</evidence>
<evidence type="ECO:0000313" key="15">
    <source>
        <dbReference type="EMBL" id="PTO35336.1"/>
    </source>
</evidence>
<gene>
    <name evidence="10" type="primary">hlyIII</name>
    <name evidence="13" type="ORF">A5802_000013</name>
    <name evidence="12" type="ORF">BTN92_14915</name>
    <name evidence="15" type="ORF">C6N14_07980</name>
    <name evidence="14" type="ORF">CUS89_04275</name>
    <name evidence="9" type="ORF">EM151A_2098</name>
    <name evidence="10" type="ORF">EMU01_13450</name>
    <name evidence="11" type="ORF">HI921_10580</name>
</gene>
<protein>
    <submittedName>
        <fullName evidence="9 11">Hemolysin III</fullName>
    </submittedName>
</protein>
<dbReference type="Proteomes" id="UP000189299">
    <property type="component" value="Unassembled WGS sequence"/>
</dbReference>
<feature type="transmembrane region" description="Helical" evidence="8">
    <location>
        <begin position="83"/>
        <end position="101"/>
    </location>
</feature>
<evidence type="ECO:0000313" key="10">
    <source>
        <dbReference type="EMBL" id="GEL80201.1"/>
    </source>
</evidence>
<dbReference type="Proteomes" id="UP000557857">
    <property type="component" value="Unassembled WGS sequence"/>
</dbReference>
<evidence type="ECO:0000313" key="9">
    <source>
        <dbReference type="EMBL" id="BBM15285.1"/>
    </source>
</evidence>
<dbReference type="EMBL" id="PUAP01000015">
    <property type="protein sequence ID" value="PQF24495.1"/>
    <property type="molecule type" value="Genomic_DNA"/>
</dbReference>
<evidence type="ECO:0000313" key="20">
    <source>
        <dbReference type="Proteomes" id="UP000321175"/>
    </source>
</evidence>
<comment type="similarity">
    <text evidence="2">Belongs to the UPF0073 (Hly-III) family.</text>
</comment>
<dbReference type="InterPro" id="IPR005744">
    <property type="entry name" value="Hy-lIII"/>
</dbReference>
<keyword evidence="3" id="KW-1003">Cell membrane</keyword>
<evidence type="ECO:0000313" key="11">
    <source>
        <dbReference type="EMBL" id="NMP58899.1"/>
    </source>
</evidence>
<keyword evidence="6 8" id="KW-0472">Membrane</keyword>
<name>A0A1A6G8P3_ENTMU</name>
<feature type="transmembrane region" description="Helical" evidence="8">
    <location>
        <begin position="140"/>
        <end position="157"/>
    </location>
</feature>
<dbReference type="EMBL" id="AP019810">
    <property type="protein sequence ID" value="BBM15285.1"/>
    <property type="molecule type" value="Genomic_DNA"/>
</dbReference>
<dbReference type="EMBL" id="BJWA01000008">
    <property type="protein sequence ID" value="GEL80201.1"/>
    <property type="molecule type" value="Genomic_DNA"/>
</dbReference>
<accession>A0A1A6G8P3</accession>
<evidence type="ECO:0000313" key="14">
    <source>
        <dbReference type="EMBL" id="PQF24495.1"/>
    </source>
</evidence>
<evidence type="ECO:0000313" key="13">
    <source>
        <dbReference type="EMBL" id="OTP26302.1"/>
    </source>
</evidence>
<dbReference type="RefSeq" id="WP_010736330.1">
    <property type="nucleotide sequence ID" value="NZ_AP019810.1"/>
</dbReference>
<dbReference type="GO" id="GO:0140911">
    <property type="term" value="F:pore-forming activity"/>
    <property type="evidence" value="ECO:0007669"/>
    <property type="project" value="InterPro"/>
</dbReference>
<dbReference type="PANTHER" id="PTHR20855">
    <property type="entry name" value="ADIPOR/PROGESTIN RECEPTOR-RELATED"/>
    <property type="match status" value="1"/>
</dbReference>
<dbReference type="OrthoDB" id="9813689at2"/>
<evidence type="ECO:0000313" key="12">
    <source>
        <dbReference type="EMBL" id="ONN40577.1"/>
    </source>
</evidence>
<dbReference type="AlphaFoldDB" id="A0A1A6G8P3"/>
<reference evidence="13 17" key="2">
    <citation type="submission" date="2017-05" db="EMBL/GenBank/DDBJ databases">
        <title>The Genome Sequence of Enterococcus mundtii 6B1_DIV0119.</title>
        <authorList>
            <consortium name="The Broad Institute Genomics Platform"/>
            <consortium name="The Broad Institute Genomic Center for Infectious Diseases"/>
            <person name="Earl A."/>
            <person name="Manson A."/>
            <person name="Schwartman J."/>
            <person name="Gilmore M."/>
            <person name="Abouelleil A."/>
            <person name="Cao P."/>
            <person name="Chapman S."/>
            <person name="Cusick C."/>
            <person name="Shea T."/>
            <person name="Young S."/>
            <person name="Neafsey D."/>
            <person name="Nusbaum C."/>
            <person name="Birren B."/>
        </authorList>
    </citation>
    <scope>NUCLEOTIDE SEQUENCE [LARGE SCALE GENOMIC DNA]</scope>
    <source>
        <strain evidence="13 17">6B1_DIV0119</strain>
    </source>
</reference>
<reference evidence="14 18" key="3">
    <citation type="journal article" date="2018" name="Pathog. Dis.">
        <title>Whole-genome sequencing based characterization of antimicrobial resistance in Enterococcus.</title>
        <authorList>
            <person name="Tyson G."/>
        </authorList>
    </citation>
    <scope>NUCLEOTIDE SEQUENCE [LARGE SCALE GENOMIC DNA]</scope>
    <source>
        <strain evidence="14 18">CVM N55263</strain>
    </source>
</reference>
<dbReference type="STRING" id="53346.A5802_000013"/>
<keyword evidence="5 8" id="KW-1133">Transmembrane helix</keyword>
<reference evidence="9 21" key="5">
    <citation type="submission" date="2019-07" db="EMBL/GenBank/DDBJ databases">
        <title>antibiotic susceptibility of plant-derived lactic acid bacteria.</title>
        <authorList>
            <person name="Sugiyama M."/>
            <person name="Noda M."/>
        </authorList>
    </citation>
    <scope>NUCLEOTIDE SEQUENCE [LARGE SCALE GENOMIC DNA]</scope>
    <source>
        <strain evidence="9 21">15-1A</strain>
    </source>
</reference>
<evidence type="ECO:0000256" key="2">
    <source>
        <dbReference type="ARBA" id="ARBA00008488"/>
    </source>
</evidence>
<feature type="transmembrane region" description="Helical" evidence="8">
    <location>
        <begin position="194"/>
        <end position="212"/>
    </location>
</feature>
<comment type="subcellular location">
    <subcellularLocation>
        <location evidence="1">Cell membrane</location>
        <topology evidence="1">Multi-pass membrane protein</topology>
    </subcellularLocation>
</comment>
<evidence type="ECO:0000256" key="3">
    <source>
        <dbReference type="ARBA" id="ARBA00022475"/>
    </source>
</evidence>
<evidence type="ECO:0000313" key="22">
    <source>
        <dbReference type="Proteomes" id="UP000557857"/>
    </source>
</evidence>
<feature type="transmembrane region" description="Helical" evidence="8">
    <location>
        <begin position="15"/>
        <end position="36"/>
    </location>
</feature>
<evidence type="ECO:0000256" key="6">
    <source>
        <dbReference type="ARBA" id="ARBA00023136"/>
    </source>
</evidence>
<dbReference type="EMBL" id="MSTR01000020">
    <property type="protein sequence ID" value="ONN40577.1"/>
    <property type="molecule type" value="Genomic_DNA"/>
</dbReference>
<dbReference type="Proteomes" id="UP000237934">
    <property type="component" value="Unassembled WGS sequence"/>
</dbReference>
<reference evidence="12 16" key="1">
    <citation type="submission" date="2016-12" db="EMBL/GenBank/DDBJ databases">
        <authorList>
            <person name="Song W.-J."/>
            <person name="Kurnit D.M."/>
        </authorList>
    </citation>
    <scope>NUCLEOTIDE SEQUENCE [LARGE SCALE GENOMIC DNA]</scope>
    <source>
        <strain evidence="12 16">CGB1038-1_S1</strain>
    </source>
</reference>
<dbReference type="InterPro" id="IPR004254">
    <property type="entry name" value="AdipoR/HlyIII-related"/>
</dbReference>
<feature type="transmembrane region" description="Helical" evidence="8">
    <location>
        <begin position="48"/>
        <end position="71"/>
    </location>
</feature>
<dbReference type="EMBL" id="JABCAG010000031">
    <property type="protein sequence ID" value="NMP58899.1"/>
    <property type="molecule type" value="Genomic_DNA"/>
</dbReference>
<evidence type="ECO:0000256" key="4">
    <source>
        <dbReference type="ARBA" id="ARBA00022692"/>
    </source>
</evidence>
<feature type="transmembrane region" description="Helical" evidence="8">
    <location>
        <begin position="107"/>
        <end position="128"/>
    </location>
</feature>
<proteinExistence type="inferred from homology"/>
<evidence type="ECO:0000256" key="8">
    <source>
        <dbReference type="SAM" id="Phobius"/>
    </source>
</evidence>
<keyword evidence="4 8" id="KW-0812">Transmembrane</keyword>
<keyword evidence="20" id="KW-1185">Reference proteome</keyword>
<reference evidence="10 20" key="6">
    <citation type="submission" date="2019-07" db="EMBL/GenBank/DDBJ databases">
        <title>Whole genome shotgun sequence of Enterococcus mundtii NBRC 100490.</title>
        <authorList>
            <person name="Hosoyama A."/>
            <person name="Uohara A."/>
            <person name="Ohji S."/>
            <person name="Ichikawa N."/>
        </authorList>
    </citation>
    <scope>NUCLEOTIDE SEQUENCE [LARGE SCALE GENOMIC DNA]</scope>
    <source>
        <strain evidence="10 20">NBRC 100490</strain>
    </source>
</reference>
<dbReference type="Proteomes" id="UP000195024">
    <property type="component" value="Unassembled WGS sequence"/>
</dbReference>